<evidence type="ECO:0000313" key="3">
    <source>
        <dbReference type="Proteomes" id="UP000269923"/>
    </source>
</evidence>
<feature type="domain" description="Transposase Synechocystis PCC 6803" evidence="1">
    <location>
        <begin position="2"/>
        <end position="40"/>
    </location>
</feature>
<gene>
    <name evidence="2" type="ORF">EII21_11805</name>
</gene>
<accession>A0A3P1ZTL4</accession>
<evidence type="ECO:0000259" key="1">
    <source>
        <dbReference type="Pfam" id="PF01710"/>
    </source>
</evidence>
<dbReference type="EMBL" id="RQYC01000125">
    <property type="protein sequence ID" value="RRD86462.1"/>
    <property type="molecule type" value="Genomic_DNA"/>
</dbReference>
<keyword evidence="3" id="KW-1185">Reference proteome</keyword>
<dbReference type="Proteomes" id="UP000269923">
    <property type="component" value="Unassembled WGS sequence"/>
</dbReference>
<dbReference type="Pfam" id="PF01710">
    <property type="entry name" value="HTH_Tnp_IS630"/>
    <property type="match status" value="1"/>
</dbReference>
<dbReference type="InterPro" id="IPR002622">
    <property type="entry name" value="Transposase_14"/>
</dbReference>
<comment type="caution">
    <text evidence="2">The sequence shown here is derived from an EMBL/GenBank/DDBJ whole genome shotgun (WGS) entry which is preliminary data.</text>
</comment>
<protein>
    <submittedName>
        <fullName evidence="2">IS630 family transposase</fullName>
    </submittedName>
</protein>
<proteinExistence type="predicted"/>
<dbReference type="Gene3D" id="1.10.10.60">
    <property type="entry name" value="Homeodomain-like"/>
    <property type="match status" value="1"/>
</dbReference>
<sequence>AYLYEIAREFDCTASAVLYALRRLGITRKKRPQHTKSKTQTK</sequence>
<reference evidence="2 3" key="1">
    <citation type="submission" date="2018-11" db="EMBL/GenBank/DDBJ databases">
        <title>Genomes From Bacteria Associated with the Canine Oral Cavity: a Test Case for Automated Genome-Based Taxonomic Assignment.</title>
        <authorList>
            <person name="Coil D.A."/>
            <person name="Jospin G."/>
            <person name="Darling A.E."/>
            <person name="Wallis C."/>
            <person name="Davis I.J."/>
            <person name="Harris S."/>
            <person name="Eisen J.A."/>
            <person name="Holcombe L.J."/>
            <person name="O'Flynn C."/>
        </authorList>
    </citation>
    <scope>NUCLEOTIDE SEQUENCE [LARGE SCALE GENOMIC DNA]</scope>
    <source>
        <strain evidence="2 3">COT-280</strain>
    </source>
</reference>
<organism evidence="2 3">
    <name type="scientific">Conchiformibius steedae</name>
    <dbReference type="NCBI Taxonomy" id="153493"/>
    <lineage>
        <taxon>Bacteria</taxon>
        <taxon>Pseudomonadati</taxon>
        <taxon>Pseudomonadota</taxon>
        <taxon>Betaproteobacteria</taxon>
        <taxon>Neisseriales</taxon>
        <taxon>Neisseriaceae</taxon>
        <taxon>Conchiformibius</taxon>
    </lineage>
</organism>
<evidence type="ECO:0000313" key="2">
    <source>
        <dbReference type="EMBL" id="RRD86462.1"/>
    </source>
</evidence>
<name>A0A3P1ZTL4_9NEIS</name>
<feature type="non-terminal residue" evidence="2">
    <location>
        <position position="1"/>
    </location>
</feature>
<dbReference type="AlphaFoldDB" id="A0A3P1ZTL4"/>